<evidence type="ECO:0000313" key="4">
    <source>
        <dbReference type="EMBL" id="AHH21221.1"/>
    </source>
</evidence>
<dbReference type="InterPro" id="IPR015659">
    <property type="entry name" value="Proline_oxidase"/>
</dbReference>
<dbReference type="GO" id="GO:0006562">
    <property type="term" value="P:L-proline catabolic process"/>
    <property type="evidence" value="ECO:0007669"/>
    <property type="project" value="InterPro"/>
</dbReference>
<dbReference type="EMBL" id="CP006850">
    <property type="protein sequence ID" value="AHH21221.1"/>
    <property type="molecule type" value="Genomic_DNA"/>
</dbReference>
<dbReference type="eggNOG" id="COG0506">
    <property type="taxonomic scope" value="Bacteria"/>
</dbReference>
<feature type="compositionally biased region" description="Low complexity" evidence="2">
    <location>
        <begin position="138"/>
        <end position="147"/>
    </location>
</feature>
<keyword evidence="1" id="KW-0560">Oxidoreductase</keyword>
<dbReference type="OrthoDB" id="9773461at2"/>
<dbReference type="Gene3D" id="3.20.20.220">
    <property type="match status" value="1"/>
</dbReference>
<dbReference type="PANTHER" id="PTHR13914:SF0">
    <property type="entry name" value="PROLINE DEHYDROGENASE 1, MITOCHONDRIAL"/>
    <property type="match status" value="1"/>
</dbReference>
<feature type="domain" description="Proline dehydrogenase" evidence="3">
    <location>
        <begin position="49"/>
        <end position="372"/>
    </location>
</feature>
<accession>W5TVL1</accession>
<name>W5TVL1_9NOCA</name>
<dbReference type="GO" id="GO:0004657">
    <property type="term" value="F:proline dehydrogenase activity"/>
    <property type="evidence" value="ECO:0007669"/>
    <property type="project" value="InterPro"/>
</dbReference>
<organism evidence="4 5">
    <name type="scientific">Nocardia nova SH22a</name>
    <dbReference type="NCBI Taxonomy" id="1415166"/>
    <lineage>
        <taxon>Bacteria</taxon>
        <taxon>Bacillati</taxon>
        <taxon>Actinomycetota</taxon>
        <taxon>Actinomycetes</taxon>
        <taxon>Mycobacteriales</taxon>
        <taxon>Nocardiaceae</taxon>
        <taxon>Nocardia</taxon>
    </lineage>
</organism>
<dbReference type="KEGG" id="nno:NONO_c64510"/>
<dbReference type="RefSeq" id="WP_025352545.1">
    <property type="nucleotide sequence ID" value="NZ_CP006850.1"/>
</dbReference>
<dbReference type="PATRIC" id="fig|1415166.3.peg.6632"/>
<evidence type="ECO:0000259" key="3">
    <source>
        <dbReference type="Pfam" id="PF01619"/>
    </source>
</evidence>
<dbReference type="AlphaFoldDB" id="W5TVL1"/>
<gene>
    <name evidence="4" type="ORF">NONO_c64510</name>
</gene>
<dbReference type="Proteomes" id="UP000019150">
    <property type="component" value="Chromosome"/>
</dbReference>
<dbReference type="HOGENOM" id="CLU_061158_0_1_11"/>
<evidence type="ECO:0000313" key="5">
    <source>
        <dbReference type="Proteomes" id="UP000019150"/>
    </source>
</evidence>
<protein>
    <submittedName>
        <fullName evidence="4">Proline dehydrogenase</fullName>
    </submittedName>
</protein>
<feature type="region of interest" description="Disordered" evidence="2">
    <location>
        <begin position="93"/>
        <end position="158"/>
    </location>
</feature>
<reference evidence="4 5" key="1">
    <citation type="journal article" date="2014" name="Appl. Environ. Microbiol.">
        <title>Insights into the Microbial Degradation of Rubber and Gutta-Percha by Analysis of the Complete Genome of Nocardia nova SH22a.</title>
        <authorList>
            <person name="Luo Q."/>
            <person name="Hiessl S."/>
            <person name="Poehlein A."/>
            <person name="Daniel R."/>
            <person name="Steinbuchel A."/>
        </authorList>
    </citation>
    <scope>NUCLEOTIDE SEQUENCE [LARGE SCALE GENOMIC DNA]</scope>
    <source>
        <strain evidence="4">SH22a</strain>
    </source>
</reference>
<keyword evidence="5" id="KW-1185">Reference proteome</keyword>
<evidence type="ECO:0000256" key="1">
    <source>
        <dbReference type="ARBA" id="ARBA00023002"/>
    </source>
</evidence>
<sequence>MNPLRPAILAAAGSTRMKRAITGFPVTAEVVHRFVAGETRAELAPVVRDLLDSGRLVSVDFLGEYTTERSMADDAVAEYLALIDELARWNRSARAGREVRTGPSAGISVGSRPDASAGDALPTSPADAASAHAEVPPRHAAGPAADEAPPERQSGFSSRQFVAPVEVSVKLSALGQALGPEGPDIAASNLRILCARAQQAGVWITVDAEDHTTTGGTEATVRKLRADYTWLAVATQTYLRDAERRCGDAASTGARIRLCKGAYREPEQVAYQRSAEVDESYLRCLELLMGGPGYPMVATHDPVMIAAAEHMAGQNGRVPGDFEFQMLYGIRSIEQLRLVEAGHAVRVYVPYGTQWYGYLMRRLAERPANLGFFLRALTERHR</sequence>
<dbReference type="InterPro" id="IPR002872">
    <property type="entry name" value="Proline_DH_dom"/>
</dbReference>
<dbReference type="InterPro" id="IPR029041">
    <property type="entry name" value="FAD-linked_oxidoreductase-like"/>
</dbReference>
<dbReference type="PANTHER" id="PTHR13914">
    <property type="entry name" value="PROLINE OXIDASE"/>
    <property type="match status" value="1"/>
</dbReference>
<dbReference type="Pfam" id="PF01619">
    <property type="entry name" value="Pro_dh"/>
    <property type="match status" value="1"/>
</dbReference>
<evidence type="ECO:0000256" key="2">
    <source>
        <dbReference type="SAM" id="MobiDB-lite"/>
    </source>
</evidence>
<dbReference type="STRING" id="1415166.NONO_c64510"/>
<dbReference type="SUPFAM" id="SSF51730">
    <property type="entry name" value="FAD-linked oxidoreductase"/>
    <property type="match status" value="2"/>
</dbReference>
<proteinExistence type="predicted"/>